<dbReference type="RefSeq" id="WP_074711613.1">
    <property type="nucleotide sequence ID" value="NZ_FNTV01000001.1"/>
</dbReference>
<dbReference type="Pfam" id="PF20242">
    <property type="entry name" value="Emfourin"/>
    <property type="match status" value="1"/>
</dbReference>
<reference evidence="1 2" key="1">
    <citation type="submission" date="2016-10" db="EMBL/GenBank/DDBJ databases">
        <authorList>
            <person name="de Groot N.N."/>
        </authorList>
    </citation>
    <scope>NUCLEOTIDE SEQUENCE [LARGE SCALE GENOMIC DNA]</scope>
    <source>
        <strain evidence="1 2">DSM 22274</strain>
    </source>
</reference>
<organism evidence="1 2">
    <name type="scientific">Arthrobacter alpinus</name>
    <dbReference type="NCBI Taxonomy" id="656366"/>
    <lineage>
        <taxon>Bacteria</taxon>
        <taxon>Bacillati</taxon>
        <taxon>Actinomycetota</taxon>
        <taxon>Actinomycetes</taxon>
        <taxon>Micrococcales</taxon>
        <taxon>Micrococcaceae</taxon>
        <taxon>Arthrobacter</taxon>
    </lineage>
</organism>
<protein>
    <recommendedName>
        <fullName evidence="3">Metalloprotease</fullName>
    </recommendedName>
</protein>
<dbReference type="AlphaFoldDB" id="A0A1H5KV56"/>
<evidence type="ECO:0008006" key="3">
    <source>
        <dbReference type="Google" id="ProtNLM"/>
    </source>
</evidence>
<evidence type="ECO:0000313" key="2">
    <source>
        <dbReference type="Proteomes" id="UP000182725"/>
    </source>
</evidence>
<evidence type="ECO:0000313" key="1">
    <source>
        <dbReference type="EMBL" id="SEE68247.1"/>
    </source>
</evidence>
<name>A0A1H5KV56_9MICC</name>
<proteinExistence type="predicted"/>
<dbReference type="InterPro" id="IPR049457">
    <property type="entry name" value="Emfourin"/>
</dbReference>
<dbReference type="Proteomes" id="UP000182725">
    <property type="component" value="Unassembled WGS sequence"/>
</dbReference>
<dbReference type="EMBL" id="FNTV01000001">
    <property type="protein sequence ID" value="SEE68247.1"/>
    <property type="molecule type" value="Genomic_DNA"/>
</dbReference>
<accession>A0A1H5KV56</accession>
<gene>
    <name evidence="1" type="ORF">SAMN04489740_2168</name>
</gene>
<sequence>MRLIILRGGGLAGIVARTELDAQALPKSEAKTFASEIARANLDEQPPPPPVSPAPDSQLYEINLERTRSSIRVRYTEQSLPEEVRLLVAWVDSRPERVESIEP</sequence>